<evidence type="ECO:0000313" key="6">
    <source>
        <dbReference type="EMBL" id="KNZ41423.1"/>
    </source>
</evidence>
<evidence type="ECO:0000256" key="3">
    <source>
        <dbReference type="ARBA" id="ARBA00023163"/>
    </source>
</evidence>
<name>A0A0L6TYV5_9FIRM</name>
<accession>A0A0L6TYV5</accession>
<dbReference type="OrthoDB" id="1778737at2"/>
<feature type="compositionally biased region" description="Basic and acidic residues" evidence="4">
    <location>
        <begin position="1"/>
        <end position="37"/>
    </location>
</feature>
<evidence type="ECO:0000313" key="7">
    <source>
        <dbReference type="Proteomes" id="UP000036873"/>
    </source>
</evidence>
<keyword evidence="2" id="KW-0238">DNA-binding</keyword>
<protein>
    <recommendedName>
        <fullName evidence="5">HTH marR-type domain-containing protein</fullName>
    </recommendedName>
</protein>
<sequence>MKKEKKSKKSDIKEVKDSKKETKKKIANDEKKLEVEHKKTKPSYDGDYDSLKKVMIDSATLYQNILVLPRTYHAPDGAHSLYPSELKALDMIGAFSPINLTQLANKLNISKSAVSKCSAKLLEKGLITKDKSETSVREVVFMLSQTGQFIYNQLEKSNLELFQPINENLSQLSPDEIGEFQHFFSNLYTSLTQIYEELQK</sequence>
<feature type="region of interest" description="Disordered" evidence="4">
    <location>
        <begin position="1"/>
        <end position="39"/>
    </location>
</feature>
<dbReference type="AlphaFoldDB" id="A0A0L6TYV5"/>
<proteinExistence type="predicted"/>
<dbReference type="RefSeq" id="WP_050740733.1">
    <property type="nucleotide sequence ID" value="NZ_LGYO01000031.1"/>
</dbReference>
<keyword evidence="3" id="KW-0804">Transcription</keyword>
<organism evidence="6 7">
    <name type="scientific">Acetobacterium bakii</name>
    <dbReference type="NCBI Taxonomy" id="52689"/>
    <lineage>
        <taxon>Bacteria</taxon>
        <taxon>Bacillati</taxon>
        <taxon>Bacillota</taxon>
        <taxon>Clostridia</taxon>
        <taxon>Eubacteriales</taxon>
        <taxon>Eubacteriaceae</taxon>
        <taxon>Acetobacterium</taxon>
    </lineage>
</organism>
<feature type="domain" description="HTH marR-type" evidence="5">
    <location>
        <begin position="58"/>
        <end position="189"/>
    </location>
</feature>
<keyword evidence="7" id="KW-1185">Reference proteome</keyword>
<dbReference type="STRING" id="52689.AKG39_12475"/>
<dbReference type="SUPFAM" id="SSF46785">
    <property type="entry name" value="Winged helix' DNA-binding domain"/>
    <property type="match status" value="1"/>
</dbReference>
<evidence type="ECO:0000256" key="2">
    <source>
        <dbReference type="ARBA" id="ARBA00023125"/>
    </source>
</evidence>
<dbReference type="GO" id="GO:0003700">
    <property type="term" value="F:DNA-binding transcription factor activity"/>
    <property type="evidence" value="ECO:0007669"/>
    <property type="project" value="InterPro"/>
</dbReference>
<dbReference type="InterPro" id="IPR000835">
    <property type="entry name" value="HTH_MarR-typ"/>
</dbReference>
<dbReference type="InterPro" id="IPR036388">
    <property type="entry name" value="WH-like_DNA-bd_sf"/>
</dbReference>
<dbReference type="GO" id="GO:0003677">
    <property type="term" value="F:DNA binding"/>
    <property type="evidence" value="ECO:0007669"/>
    <property type="project" value="UniProtKB-KW"/>
</dbReference>
<evidence type="ECO:0000256" key="1">
    <source>
        <dbReference type="ARBA" id="ARBA00023015"/>
    </source>
</evidence>
<dbReference type="Pfam" id="PF01047">
    <property type="entry name" value="MarR"/>
    <property type="match status" value="1"/>
</dbReference>
<dbReference type="PANTHER" id="PTHR35790">
    <property type="entry name" value="HTH-TYPE TRANSCRIPTIONAL REGULATOR PCHR"/>
    <property type="match status" value="1"/>
</dbReference>
<dbReference type="InterPro" id="IPR052067">
    <property type="entry name" value="Metal_resp_HTH_trans_reg"/>
</dbReference>
<gene>
    <name evidence="6" type="ORF">AKG39_12475</name>
</gene>
<dbReference type="InterPro" id="IPR036390">
    <property type="entry name" value="WH_DNA-bd_sf"/>
</dbReference>
<dbReference type="EMBL" id="LGYO01000031">
    <property type="protein sequence ID" value="KNZ41423.1"/>
    <property type="molecule type" value="Genomic_DNA"/>
</dbReference>
<dbReference type="PANTHER" id="PTHR35790:SF4">
    <property type="entry name" value="HTH-TYPE TRANSCRIPTIONAL REGULATOR PCHR"/>
    <property type="match status" value="1"/>
</dbReference>
<dbReference type="PATRIC" id="fig|52689.4.peg.1854"/>
<dbReference type="PROSITE" id="PS50995">
    <property type="entry name" value="HTH_MARR_2"/>
    <property type="match status" value="1"/>
</dbReference>
<reference evidence="7" key="1">
    <citation type="submission" date="2015-07" db="EMBL/GenBank/DDBJ databases">
        <title>Draft genome sequence of Acetobacterium bakii DSM 8293, a potential psychrophilic chemical producer through syngas fermentation.</title>
        <authorList>
            <person name="Song Y."/>
            <person name="Hwang S."/>
            <person name="Cho B.-K."/>
        </authorList>
    </citation>
    <scope>NUCLEOTIDE SEQUENCE [LARGE SCALE GENOMIC DNA]</scope>
    <source>
        <strain evidence="7">DSM 8239</strain>
    </source>
</reference>
<keyword evidence="1" id="KW-0805">Transcription regulation</keyword>
<dbReference type="Proteomes" id="UP000036873">
    <property type="component" value="Unassembled WGS sequence"/>
</dbReference>
<comment type="caution">
    <text evidence="6">The sequence shown here is derived from an EMBL/GenBank/DDBJ whole genome shotgun (WGS) entry which is preliminary data.</text>
</comment>
<dbReference type="Gene3D" id="1.10.10.10">
    <property type="entry name" value="Winged helix-like DNA-binding domain superfamily/Winged helix DNA-binding domain"/>
    <property type="match status" value="1"/>
</dbReference>
<evidence type="ECO:0000256" key="4">
    <source>
        <dbReference type="SAM" id="MobiDB-lite"/>
    </source>
</evidence>
<evidence type="ECO:0000259" key="5">
    <source>
        <dbReference type="PROSITE" id="PS50995"/>
    </source>
</evidence>
<dbReference type="SMART" id="SM00347">
    <property type="entry name" value="HTH_MARR"/>
    <property type="match status" value="1"/>
</dbReference>